<name>K1R0Q5_MAGGI</name>
<sequence length="377" mass="42084">MAAQCYYRFLTIWVMAATIPTSWSQQQCRYEFIVPEGNGVSCGTPDVGRIDSELSVARERANSVAATIGAEITKMQNASAAVQEEMKAISQDLGQIKTELGKIDTENQHFADMEEALHRMNETVYSDYKFLSRKVMDTSVSLQMQLTRQMDIVAALASEQSSQRQLLNKQTITLSDLQRLPQSVQGVQNEVNSLKTTVEKNGQGMINFERELQAVRESVQRSEEKVEGQISIVNSKIDGLQSTLLGVDLKTIQRDVVSLVQKTKLLGNTLETHSKLLEGFDPGRLHNTLSAFEEDLNAQRETVNNLRNKTLSSSPALISQKLSELSDTVNRDREATKDMWNGLWERLNSATKIIEALSRDVAKIKTSDQNNENPGNA</sequence>
<dbReference type="HOGENOM" id="CLU_734155_0_0_1"/>
<protein>
    <submittedName>
        <fullName evidence="1">Uncharacterized protein</fullName>
    </submittedName>
</protein>
<gene>
    <name evidence="1" type="ORF">CGI_10027888</name>
</gene>
<dbReference type="InParanoid" id="K1R0Q5"/>
<accession>K1R0Q5</accession>
<reference evidence="1" key="1">
    <citation type="journal article" date="2012" name="Nature">
        <title>The oyster genome reveals stress adaptation and complexity of shell formation.</title>
        <authorList>
            <person name="Zhang G."/>
            <person name="Fang X."/>
            <person name="Guo X."/>
            <person name="Li L."/>
            <person name="Luo R."/>
            <person name="Xu F."/>
            <person name="Yang P."/>
            <person name="Zhang L."/>
            <person name="Wang X."/>
            <person name="Qi H."/>
            <person name="Xiong Z."/>
            <person name="Que H."/>
            <person name="Xie Y."/>
            <person name="Holland P.W."/>
            <person name="Paps J."/>
            <person name="Zhu Y."/>
            <person name="Wu F."/>
            <person name="Chen Y."/>
            <person name="Wang J."/>
            <person name="Peng C."/>
            <person name="Meng J."/>
            <person name="Yang L."/>
            <person name="Liu J."/>
            <person name="Wen B."/>
            <person name="Zhang N."/>
            <person name="Huang Z."/>
            <person name="Zhu Q."/>
            <person name="Feng Y."/>
            <person name="Mount A."/>
            <person name="Hedgecock D."/>
            <person name="Xu Z."/>
            <person name="Liu Y."/>
            <person name="Domazet-Loso T."/>
            <person name="Du Y."/>
            <person name="Sun X."/>
            <person name="Zhang S."/>
            <person name="Liu B."/>
            <person name="Cheng P."/>
            <person name="Jiang X."/>
            <person name="Li J."/>
            <person name="Fan D."/>
            <person name="Wang W."/>
            <person name="Fu W."/>
            <person name="Wang T."/>
            <person name="Wang B."/>
            <person name="Zhang J."/>
            <person name="Peng Z."/>
            <person name="Li Y."/>
            <person name="Li N."/>
            <person name="Wang J."/>
            <person name="Chen M."/>
            <person name="He Y."/>
            <person name="Tan F."/>
            <person name="Song X."/>
            <person name="Zheng Q."/>
            <person name="Huang R."/>
            <person name="Yang H."/>
            <person name="Du X."/>
            <person name="Chen L."/>
            <person name="Yang M."/>
            <person name="Gaffney P.M."/>
            <person name="Wang S."/>
            <person name="Luo L."/>
            <person name="She Z."/>
            <person name="Ming Y."/>
            <person name="Huang W."/>
            <person name="Zhang S."/>
            <person name="Huang B."/>
            <person name="Zhang Y."/>
            <person name="Qu T."/>
            <person name="Ni P."/>
            <person name="Miao G."/>
            <person name="Wang J."/>
            <person name="Wang Q."/>
            <person name="Steinberg C.E."/>
            <person name="Wang H."/>
            <person name="Li N."/>
            <person name="Qian L."/>
            <person name="Zhang G."/>
            <person name="Li Y."/>
            <person name="Yang H."/>
            <person name="Liu X."/>
            <person name="Wang J."/>
            <person name="Yin Y."/>
            <person name="Wang J."/>
        </authorList>
    </citation>
    <scope>NUCLEOTIDE SEQUENCE [LARGE SCALE GENOMIC DNA]</scope>
    <source>
        <strain evidence="1">05x7-T-G4-1.051#20</strain>
    </source>
</reference>
<dbReference type="EMBL" id="JH818386">
    <property type="protein sequence ID" value="EKC39483.1"/>
    <property type="molecule type" value="Genomic_DNA"/>
</dbReference>
<dbReference type="AlphaFoldDB" id="K1R0Q5"/>
<evidence type="ECO:0000313" key="1">
    <source>
        <dbReference type="EMBL" id="EKC39483.1"/>
    </source>
</evidence>
<organism evidence="1">
    <name type="scientific">Magallana gigas</name>
    <name type="common">Pacific oyster</name>
    <name type="synonym">Crassostrea gigas</name>
    <dbReference type="NCBI Taxonomy" id="29159"/>
    <lineage>
        <taxon>Eukaryota</taxon>
        <taxon>Metazoa</taxon>
        <taxon>Spiralia</taxon>
        <taxon>Lophotrochozoa</taxon>
        <taxon>Mollusca</taxon>
        <taxon>Bivalvia</taxon>
        <taxon>Autobranchia</taxon>
        <taxon>Pteriomorphia</taxon>
        <taxon>Ostreida</taxon>
        <taxon>Ostreoidea</taxon>
        <taxon>Ostreidae</taxon>
        <taxon>Magallana</taxon>
    </lineage>
</organism>
<proteinExistence type="predicted"/>